<keyword evidence="2" id="KW-1133">Transmembrane helix</keyword>
<keyword evidence="4" id="KW-1185">Reference proteome</keyword>
<feature type="transmembrane region" description="Helical" evidence="2">
    <location>
        <begin position="214"/>
        <end position="236"/>
    </location>
</feature>
<dbReference type="RefSeq" id="WP_021984524.1">
    <property type="nucleotide sequence ID" value="NZ_CP060632.1"/>
</dbReference>
<keyword evidence="2" id="KW-0812">Transmembrane</keyword>
<feature type="region of interest" description="Disordered" evidence="1">
    <location>
        <begin position="27"/>
        <end position="54"/>
    </location>
</feature>
<dbReference type="Proteomes" id="UP000515819">
    <property type="component" value="Chromosome"/>
</dbReference>
<protein>
    <submittedName>
        <fullName evidence="3">Uncharacterized protein</fullName>
    </submittedName>
</protein>
<feature type="transmembrane region" description="Helical" evidence="2">
    <location>
        <begin position="242"/>
        <end position="262"/>
    </location>
</feature>
<name>A0A7G9FM68_9FIRM</name>
<proteinExistence type="predicted"/>
<evidence type="ECO:0000313" key="3">
    <source>
        <dbReference type="EMBL" id="QNL99649.1"/>
    </source>
</evidence>
<dbReference type="KEGG" id="wcp:H9Q76_13225"/>
<gene>
    <name evidence="3" type="ORF">H9Q76_13225</name>
</gene>
<evidence type="ECO:0000256" key="2">
    <source>
        <dbReference type="SAM" id="Phobius"/>
    </source>
</evidence>
<sequence length="428" mass="50149">MGMFQKIKAYLNEDDAEYDALIEEQERMREERRKRRNQSRAERNKEKAKRAAEKAVLKERVDPEIRREVKETVSSNRERKTVGDFCEQLVDTKYHMEDMKQEYKLVTDYLVDIQRIEELPVNLAEDIIDTAKEIERLDGNRSKYQQSENLLTTEQYRTMQRLEDDIPDTIKNLNDMEMRDSMLKNDMGYLEGEKEDLKYARVEDTDNAYRIRSVLIVVLVLFLLISITLFAVALLAKKDVTLPAAIEGTIAVICFAVCYIQYANINRRVQENDAKLQRAISLLNKVKAKYVNNTNTLDYIYEKYDVNSGKELMYRWDLYNQMQRDAKKYSQASESYYLACDRLVKQLSDVGVTDPMVWKNQTNALIDRREMVEIKHGLNVRRQKIREKMASCEKIRQNATAALKASIAANPGIESYIRELLATYNLEL</sequence>
<evidence type="ECO:0000256" key="1">
    <source>
        <dbReference type="SAM" id="MobiDB-lite"/>
    </source>
</evidence>
<organism evidence="3 4">
    <name type="scientific">Wujia chipingensis</name>
    <dbReference type="NCBI Taxonomy" id="2763670"/>
    <lineage>
        <taxon>Bacteria</taxon>
        <taxon>Bacillati</taxon>
        <taxon>Bacillota</taxon>
        <taxon>Clostridia</taxon>
        <taxon>Lachnospirales</taxon>
        <taxon>Lachnospiraceae</taxon>
        <taxon>Wujia</taxon>
    </lineage>
</organism>
<reference evidence="3 4" key="1">
    <citation type="submission" date="2020-08" db="EMBL/GenBank/DDBJ databases">
        <authorList>
            <person name="Liu C."/>
            <person name="Sun Q."/>
        </authorList>
    </citation>
    <scope>NUCLEOTIDE SEQUENCE [LARGE SCALE GENOMIC DNA]</scope>
    <source>
        <strain evidence="3 4">NSJ-4</strain>
    </source>
</reference>
<dbReference type="AlphaFoldDB" id="A0A7G9FM68"/>
<dbReference type="EMBL" id="CP060632">
    <property type="protein sequence ID" value="QNL99649.1"/>
    <property type="molecule type" value="Genomic_DNA"/>
</dbReference>
<keyword evidence="2" id="KW-0472">Membrane</keyword>
<feature type="compositionally biased region" description="Basic and acidic residues" evidence="1">
    <location>
        <begin position="39"/>
        <end position="54"/>
    </location>
</feature>
<accession>A0A7G9FM68</accession>
<evidence type="ECO:0000313" key="4">
    <source>
        <dbReference type="Proteomes" id="UP000515819"/>
    </source>
</evidence>